<dbReference type="EMBL" id="QGDJ01000016">
    <property type="protein sequence ID" value="PWJ12505.1"/>
    <property type="molecule type" value="Genomic_DNA"/>
</dbReference>
<sequence length="530" mass="56788">MQSIRSLTTTSALRGLVLAGALAAPGLAQAENVNLISADGTVDIVGEFVAFDENTYVIRTALGELRLSATRVRCEGAACPSLESGKAEADVILAGSDTLGQGVMPLLLEGFAGVLDADMAAVVDGTNLQAELVGDQGFGDALGSYLVSSSASDDAFTALLDKTASIGMAARRILPAEARALRDAGAGNMIDPQQEHIVAVDSIVVIVNPENGIEKLTMAQVGQIYSGQITNWSQVGGRDMPIKVVGRETDTGTAGIFYSAVMGQEQDSWQFVNGITIASDNNEAAALVNENPGAIGFVGYAFQRGAKPISLVNACGLTMSPDAFAARTEEYELQRRLYLYNREDVDPESKEFLDFVLSSDADALIRKAGFIDLGVASQEQPLDGDRARSLLDPNVDAYEGNVMREMLGTMIDYERLSTTFRFRTGSSRLDERGAIDMERLIKHLEKAPEGSKVMLVGFTDDVGAFDSNRELSETRAQQVLAELQTRAGDRLDGIELTYRGFGEVAPTACNAEDRGRAINRRVEVWMQAAR</sequence>
<dbReference type="OrthoDB" id="9790048at2"/>
<dbReference type="SUPFAM" id="SSF103088">
    <property type="entry name" value="OmpA-like"/>
    <property type="match status" value="1"/>
</dbReference>
<evidence type="ECO:0000256" key="3">
    <source>
        <dbReference type="SAM" id="SignalP"/>
    </source>
</evidence>
<dbReference type="Pfam" id="PF12849">
    <property type="entry name" value="PBP_like_2"/>
    <property type="match status" value="1"/>
</dbReference>
<organism evidence="6 8">
    <name type="scientific">Jannaschia seohaensis</name>
    <dbReference type="NCBI Taxonomy" id="475081"/>
    <lineage>
        <taxon>Bacteria</taxon>
        <taxon>Pseudomonadati</taxon>
        <taxon>Pseudomonadota</taxon>
        <taxon>Alphaproteobacteria</taxon>
        <taxon>Rhodobacterales</taxon>
        <taxon>Roseobacteraceae</taxon>
        <taxon>Jannaschia</taxon>
    </lineage>
</organism>
<evidence type="ECO:0000259" key="4">
    <source>
        <dbReference type="PROSITE" id="PS51123"/>
    </source>
</evidence>
<dbReference type="SUPFAM" id="SSF53850">
    <property type="entry name" value="Periplasmic binding protein-like II"/>
    <property type="match status" value="1"/>
</dbReference>
<dbReference type="PROSITE" id="PS51123">
    <property type="entry name" value="OMPA_2"/>
    <property type="match status" value="1"/>
</dbReference>
<feature type="signal peptide" evidence="3">
    <location>
        <begin position="1"/>
        <end position="30"/>
    </location>
</feature>
<keyword evidence="7" id="KW-1185">Reference proteome</keyword>
<dbReference type="CDD" id="cd07185">
    <property type="entry name" value="OmpA_C-like"/>
    <property type="match status" value="1"/>
</dbReference>
<dbReference type="GO" id="GO:0016020">
    <property type="term" value="C:membrane"/>
    <property type="evidence" value="ECO:0007669"/>
    <property type="project" value="UniProtKB-UniRule"/>
</dbReference>
<evidence type="ECO:0000256" key="2">
    <source>
        <dbReference type="PROSITE-ProRule" id="PRU00473"/>
    </source>
</evidence>
<evidence type="ECO:0000313" key="5">
    <source>
        <dbReference type="EMBL" id="PWJ12505.1"/>
    </source>
</evidence>
<reference evidence="6 8" key="1">
    <citation type="submission" date="2016-10" db="EMBL/GenBank/DDBJ databases">
        <authorList>
            <person name="Cai Z."/>
        </authorList>
    </citation>
    <scope>NUCLEOTIDE SEQUENCE [LARGE SCALE GENOMIC DNA]</scope>
    <source>
        <strain evidence="6 8">DSM 25227</strain>
    </source>
</reference>
<reference evidence="5 7" key="2">
    <citation type="submission" date="2018-03" db="EMBL/GenBank/DDBJ databases">
        <title>Genomic Encyclopedia of Archaeal and Bacterial Type Strains, Phase II (KMG-II): from individual species to whole genera.</title>
        <authorList>
            <person name="Goeker M."/>
        </authorList>
    </citation>
    <scope>NUCLEOTIDE SEQUENCE [LARGE SCALE GENOMIC DNA]</scope>
    <source>
        <strain evidence="5 7">DSM 25227</strain>
    </source>
</reference>
<feature type="chain" id="PRO_5033776262" evidence="3">
    <location>
        <begin position="31"/>
        <end position="530"/>
    </location>
</feature>
<dbReference type="InterPro" id="IPR006665">
    <property type="entry name" value="OmpA-like"/>
</dbReference>
<dbReference type="InterPro" id="IPR036737">
    <property type="entry name" value="OmpA-like_sf"/>
</dbReference>
<dbReference type="Proteomes" id="UP000251571">
    <property type="component" value="Unassembled WGS sequence"/>
</dbReference>
<dbReference type="AlphaFoldDB" id="A0A2Y9B3C4"/>
<dbReference type="Proteomes" id="UP000245839">
    <property type="component" value="Unassembled WGS sequence"/>
</dbReference>
<dbReference type="InterPro" id="IPR024370">
    <property type="entry name" value="PBP_domain"/>
</dbReference>
<dbReference type="Gene3D" id="3.40.190.10">
    <property type="entry name" value="Periplasmic binding protein-like II"/>
    <property type="match status" value="2"/>
</dbReference>
<evidence type="ECO:0000313" key="7">
    <source>
        <dbReference type="Proteomes" id="UP000245839"/>
    </source>
</evidence>
<dbReference type="EMBL" id="UETC01000016">
    <property type="protein sequence ID" value="SSA50986.1"/>
    <property type="molecule type" value="Genomic_DNA"/>
</dbReference>
<feature type="domain" description="OmpA-like" evidence="4">
    <location>
        <begin position="409"/>
        <end position="530"/>
    </location>
</feature>
<dbReference type="RefSeq" id="WP_109566178.1">
    <property type="nucleotide sequence ID" value="NZ_QGDJ01000016.1"/>
</dbReference>
<dbReference type="PANTHER" id="PTHR30570:SF1">
    <property type="entry name" value="PHOSPHATE-BINDING PROTEIN PSTS"/>
    <property type="match status" value="1"/>
</dbReference>
<proteinExistence type="predicted"/>
<evidence type="ECO:0000313" key="6">
    <source>
        <dbReference type="EMBL" id="SSA50986.1"/>
    </source>
</evidence>
<evidence type="ECO:0000313" key="8">
    <source>
        <dbReference type="Proteomes" id="UP000251571"/>
    </source>
</evidence>
<keyword evidence="1 3" id="KW-0732">Signal</keyword>
<keyword evidence="2" id="KW-0472">Membrane</keyword>
<dbReference type="Pfam" id="PF00691">
    <property type="entry name" value="OmpA"/>
    <property type="match status" value="1"/>
</dbReference>
<dbReference type="CDD" id="cd13566">
    <property type="entry name" value="PBP2_phosphate"/>
    <property type="match status" value="1"/>
</dbReference>
<dbReference type="Gene3D" id="3.30.1330.60">
    <property type="entry name" value="OmpA-like domain"/>
    <property type="match status" value="1"/>
</dbReference>
<dbReference type="InterPro" id="IPR050811">
    <property type="entry name" value="Phosphate_ABC_transporter"/>
</dbReference>
<protein>
    <submittedName>
        <fullName evidence="6">Phosphate transport system substrate-binding protein</fullName>
    </submittedName>
</protein>
<dbReference type="PANTHER" id="PTHR30570">
    <property type="entry name" value="PERIPLASMIC PHOSPHATE BINDING COMPONENT OF PHOSPHATE ABC TRANSPORTER"/>
    <property type="match status" value="1"/>
</dbReference>
<accession>A0A2Y9B3C4</accession>
<name>A0A2Y9B3C4_9RHOB</name>
<evidence type="ECO:0000256" key="1">
    <source>
        <dbReference type="ARBA" id="ARBA00022729"/>
    </source>
</evidence>
<gene>
    <name evidence="5" type="ORF">BCF38_11663</name>
    <name evidence="6" type="ORF">SAMN05421539_11663</name>
</gene>